<protein>
    <submittedName>
        <fullName evidence="2">Glyoxalase</fullName>
    </submittedName>
</protein>
<organism evidence="2 3">
    <name type="scientific">Marinibacterium profundimaris</name>
    <dbReference type="NCBI Taxonomy" id="1679460"/>
    <lineage>
        <taxon>Bacteria</taxon>
        <taxon>Pseudomonadati</taxon>
        <taxon>Pseudomonadota</taxon>
        <taxon>Alphaproteobacteria</taxon>
        <taxon>Rhodobacterales</taxon>
        <taxon>Paracoccaceae</taxon>
        <taxon>Marinibacterium</taxon>
    </lineage>
</organism>
<keyword evidence="3" id="KW-1185">Reference proteome</keyword>
<dbReference type="InterPro" id="IPR037523">
    <property type="entry name" value="VOC_core"/>
</dbReference>
<dbReference type="AlphaFoldDB" id="A0A225NJA2"/>
<dbReference type="EMBL" id="AQQR01000019">
    <property type="protein sequence ID" value="OWU68749.1"/>
    <property type="molecule type" value="Genomic_DNA"/>
</dbReference>
<name>A0A225NJA2_9RHOB</name>
<evidence type="ECO:0000259" key="1">
    <source>
        <dbReference type="PROSITE" id="PS51819"/>
    </source>
</evidence>
<evidence type="ECO:0000313" key="2">
    <source>
        <dbReference type="EMBL" id="OWU68749.1"/>
    </source>
</evidence>
<dbReference type="OrthoDB" id="7849747at2"/>
<dbReference type="Gene3D" id="3.10.180.10">
    <property type="entry name" value="2,3-Dihydroxybiphenyl 1,2-Dioxygenase, domain 1"/>
    <property type="match status" value="1"/>
</dbReference>
<accession>A0A225NJA2</accession>
<feature type="domain" description="VOC" evidence="1">
    <location>
        <begin position="2"/>
        <end position="113"/>
    </location>
</feature>
<dbReference type="SUPFAM" id="SSF54593">
    <property type="entry name" value="Glyoxalase/Bleomycin resistance protein/Dihydroxybiphenyl dioxygenase"/>
    <property type="match status" value="1"/>
</dbReference>
<evidence type="ECO:0000313" key="3">
    <source>
        <dbReference type="Proteomes" id="UP000215377"/>
    </source>
</evidence>
<dbReference type="RefSeq" id="WP_088652388.1">
    <property type="nucleotide sequence ID" value="NZ_AQQR01000019.1"/>
</dbReference>
<comment type="caution">
    <text evidence="2">The sequence shown here is derived from an EMBL/GenBank/DDBJ whole genome shotgun (WGS) entry which is preliminary data.</text>
</comment>
<reference evidence="2 3" key="1">
    <citation type="submission" date="2013-04" db="EMBL/GenBank/DDBJ databases">
        <title>Oceanicola sp. 22II1-22F33 Genome Sequencing.</title>
        <authorList>
            <person name="Lai Q."/>
            <person name="Li G."/>
            <person name="Shao Z."/>
        </authorList>
    </citation>
    <scope>NUCLEOTIDE SEQUENCE [LARGE SCALE GENOMIC DNA]</scope>
    <source>
        <strain evidence="2 3">22II1-22F33</strain>
    </source>
</reference>
<dbReference type="InterPro" id="IPR004360">
    <property type="entry name" value="Glyas_Fos-R_dOase_dom"/>
</dbReference>
<dbReference type="Pfam" id="PF00903">
    <property type="entry name" value="Glyoxalase"/>
    <property type="match status" value="1"/>
</dbReference>
<dbReference type="Proteomes" id="UP000215377">
    <property type="component" value="Unassembled WGS sequence"/>
</dbReference>
<gene>
    <name evidence="2" type="ORF">ATO3_23700</name>
</gene>
<dbReference type="InterPro" id="IPR029068">
    <property type="entry name" value="Glyas_Bleomycin-R_OHBP_Dase"/>
</dbReference>
<dbReference type="PROSITE" id="PS51819">
    <property type="entry name" value="VOC"/>
    <property type="match status" value="1"/>
</dbReference>
<sequence length="117" mass="12539">MTLGRLIVYTRKPEEMVAFYTSHFGYTALRDPADRIVELRAPEGPALLLHPAGKAQKMGQVLVKLVFDTPDVPARRAALMAAGVEVGPVLDGGGYAFANLKDPSGNSVQISARAFRG</sequence>
<proteinExistence type="predicted"/>